<proteinExistence type="predicted"/>
<evidence type="ECO:0000313" key="2">
    <source>
        <dbReference type="EMBL" id="KIJ31685.1"/>
    </source>
</evidence>
<organism evidence="2 3">
    <name type="scientific">Sphaerobolus stellatus (strain SS14)</name>
    <dbReference type="NCBI Taxonomy" id="990650"/>
    <lineage>
        <taxon>Eukaryota</taxon>
        <taxon>Fungi</taxon>
        <taxon>Dikarya</taxon>
        <taxon>Basidiomycota</taxon>
        <taxon>Agaricomycotina</taxon>
        <taxon>Agaricomycetes</taxon>
        <taxon>Phallomycetidae</taxon>
        <taxon>Geastrales</taxon>
        <taxon>Sphaerobolaceae</taxon>
        <taxon>Sphaerobolus</taxon>
    </lineage>
</organism>
<name>A0A0C9V2F2_SPHS4</name>
<dbReference type="HOGENOM" id="CLU_1960956_0_0_1"/>
<gene>
    <name evidence="2" type="ORF">M422DRAFT_266586</name>
</gene>
<keyword evidence="3" id="KW-1185">Reference proteome</keyword>
<reference evidence="2 3" key="1">
    <citation type="submission" date="2014-06" db="EMBL/GenBank/DDBJ databases">
        <title>Evolutionary Origins and Diversification of the Mycorrhizal Mutualists.</title>
        <authorList>
            <consortium name="DOE Joint Genome Institute"/>
            <consortium name="Mycorrhizal Genomics Consortium"/>
            <person name="Kohler A."/>
            <person name="Kuo A."/>
            <person name="Nagy L.G."/>
            <person name="Floudas D."/>
            <person name="Copeland A."/>
            <person name="Barry K.W."/>
            <person name="Cichocki N."/>
            <person name="Veneault-Fourrey C."/>
            <person name="LaButti K."/>
            <person name="Lindquist E.A."/>
            <person name="Lipzen A."/>
            <person name="Lundell T."/>
            <person name="Morin E."/>
            <person name="Murat C."/>
            <person name="Riley R."/>
            <person name="Ohm R."/>
            <person name="Sun H."/>
            <person name="Tunlid A."/>
            <person name="Henrissat B."/>
            <person name="Grigoriev I.V."/>
            <person name="Hibbett D.S."/>
            <person name="Martin F."/>
        </authorList>
    </citation>
    <scope>NUCLEOTIDE SEQUENCE [LARGE SCALE GENOMIC DNA]</scope>
    <source>
        <strain evidence="2 3">SS14</strain>
    </source>
</reference>
<dbReference type="AlphaFoldDB" id="A0A0C9V2F2"/>
<protein>
    <submittedName>
        <fullName evidence="2">Uncharacterized protein</fullName>
    </submittedName>
</protein>
<dbReference type="Proteomes" id="UP000054279">
    <property type="component" value="Unassembled WGS sequence"/>
</dbReference>
<dbReference type="EMBL" id="KN837238">
    <property type="protein sequence ID" value="KIJ31685.1"/>
    <property type="molecule type" value="Genomic_DNA"/>
</dbReference>
<feature type="region of interest" description="Disordered" evidence="1">
    <location>
        <begin position="1"/>
        <end position="33"/>
    </location>
</feature>
<evidence type="ECO:0000313" key="3">
    <source>
        <dbReference type="Proteomes" id="UP000054279"/>
    </source>
</evidence>
<evidence type="ECO:0000256" key="1">
    <source>
        <dbReference type="SAM" id="MobiDB-lite"/>
    </source>
</evidence>
<accession>A0A0C9V2F2</accession>
<sequence length="128" mass="13507">MFDDFHSKQPGVDGCSNSNCGQSAPPGPIDPNQTIAQTVQSVVTAIAVIQSMKFTMDNPASAGTRPFAMEAPSLGAIGFNKAATEANIDGSESDIGAEDITYPEVNSPLRIWKRKSHIASLQSSQVHC</sequence>